<dbReference type="PROSITE" id="PS50158">
    <property type="entry name" value="ZF_CCHC"/>
    <property type="match status" value="1"/>
</dbReference>
<dbReference type="Gene3D" id="4.10.60.10">
    <property type="entry name" value="Zinc finger, CCHC-type"/>
    <property type="match status" value="1"/>
</dbReference>
<keyword evidence="1" id="KW-0479">Metal-binding</keyword>
<evidence type="ECO:0000259" key="3">
    <source>
        <dbReference type="PROSITE" id="PS50158"/>
    </source>
</evidence>
<keyword evidence="1" id="KW-0862">Zinc</keyword>
<dbReference type="Pfam" id="PF00098">
    <property type="entry name" value="zf-CCHC"/>
    <property type="match status" value="1"/>
</dbReference>
<dbReference type="EMBL" id="BKCJ010038408">
    <property type="protein sequence ID" value="GEV91109.1"/>
    <property type="molecule type" value="Genomic_DNA"/>
</dbReference>
<accession>A0A699GQD1</accession>
<dbReference type="InterPro" id="IPR001878">
    <property type="entry name" value="Znf_CCHC"/>
</dbReference>
<protein>
    <recommendedName>
        <fullName evidence="3">CCHC-type domain-containing protein</fullName>
    </recommendedName>
</protein>
<gene>
    <name evidence="4" type="ORF">Tci_163086</name>
</gene>
<proteinExistence type="predicted"/>
<reference evidence="4" key="1">
    <citation type="journal article" date="2019" name="Sci. Rep.">
        <title>Draft genome of Tanacetum cinerariifolium, the natural source of mosquito coil.</title>
        <authorList>
            <person name="Yamashiro T."/>
            <person name="Shiraishi A."/>
            <person name="Satake H."/>
            <person name="Nakayama K."/>
        </authorList>
    </citation>
    <scope>NUCLEOTIDE SEQUENCE</scope>
</reference>
<comment type="caution">
    <text evidence="4">The sequence shown here is derived from an EMBL/GenBank/DDBJ whole genome shotgun (WGS) entry which is preliminary data.</text>
</comment>
<dbReference type="SMART" id="SM00343">
    <property type="entry name" value="ZnF_C2HC"/>
    <property type="match status" value="1"/>
</dbReference>
<dbReference type="SUPFAM" id="SSF57756">
    <property type="entry name" value="Retrovirus zinc finger-like domains"/>
    <property type="match status" value="1"/>
</dbReference>
<feature type="compositionally biased region" description="Basic residues" evidence="2">
    <location>
        <begin position="207"/>
        <end position="217"/>
    </location>
</feature>
<name>A0A699GQD1_TANCI</name>
<dbReference type="GO" id="GO:0008270">
    <property type="term" value="F:zinc ion binding"/>
    <property type="evidence" value="ECO:0007669"/>
    <property type="project" value="UniProtKB-KW"/>
</dbReference>
<evidence type="ECO:0000313" key="4">
    <source>
        <dbReference type="EMBL" id="GEV91109.1"/>
    </source>
</evidence>
<feature type="region of interest" description="Disordered" evidence="2">
    <location>
        <begin position="197"/>
        <end position="232"/>
    </location>
</feature>
<dbReference type="InterPro" id="IPR036875">
    <property type="entry name" value="Znf_CCHC_sf"/>
</dbReference>
<feature type="domain" description="CCHC-type" evidence="3">
    <location>
        <begin position="273"/>
        <end position="288"/>
    </location>
</feature>
<organism evidence="4">
    <name type="scientific">Tanacetum cinerariifolium</name>
    <name type="common">Dalmatian daisy</name>
    <name type="synonym">Chrysanthemum cinerariifolium</name>
    <dbReference type="NCBI Taxonomy" id="118510"/>
    <lineage>
        <taxon>Eukaryota</taxon>
        <taxon>Viridiplantae</taxon>
        <taxon>Streptophyta</taxon>
        <taxon>Embryophyta</taxon>
        <taxon>Tracheophyta</taxon>
        <taxon>Spermatophyta</taxon>
        <taxon>Magnoliopsida</taxon>
        <taxon>eudicotyledons</taxon>
        <taxon>Gunneridae</taxon>
        <taxon>Pentapetalae</taxon>
        <taxon>asterids</taxon>
        <taxon>campanulids</taxon>
        <taxon>Asterales</taxon>
        <taxon>Asteraceae</taxon>
        <taxon>Asteroideae</taxon>
        <taxon>Anthemideae</taxon>
        <taxon>Anthemidinae</taxon>
        <taxon>Tanacetum</taxon>
    </lineage>
</organism>
<dbReference type="GO" id="GO:0003676">
    <property type="term" value="F:nucleic acid binding"/>
    <property type="evidence" value="ECO:0007669"/>
    <property type="project" value="InterPro"/>
</dbReference>
<evidence type="ECO:0000256" key="1">
    <source>
        <dbReference type="PROSITE-ProRule" id="PRU00047"/>
    </source>
</evidence>
<sequence>MAAGSSDHPPMLTTGRYAQWKSRLIRYIDTRPNGKALKKCILQGPYNLSHIIILGQPATNKSLEFLKLIAVEIFMNISPENKDYYDVEKEAIHLLLTGIGDEIYSTVDACKTAHDMWITIERMVKICDYCQVNVDLNNKSYHKLFDILKQYQKEVNEIHVEKITKNTYPLALVAVAQQYPDLYYQAYKSPKSYAPPLKQLSSTRSHASTRYKGKKIAKPITPPSESASKEDNTTLRYVNENQTGQFRNQRIVTAAGARETVGSQVVQQTRIHCFSCKEFGHFAKECKKPKRVKDYTYHKEKMLLYKQDENGVSPQAEQEVLPVESRSDAELLEKVQYDAKYNVFANERQHSEQPNSSNMYDNDNQADQNAKEYDDERVVLSNLKLDIDENKKIQKQLKRANTSLSYELEECKSVLDECKSSLEKSNRTRDRYLGALSNG</sequence>
<keyword evidence="1" id="KW-0863">Zinc-finger</keyword>
<evidence type="ECO:0000256" key="2">
    <source>
        <dbReference type="SAM" id="MobiDB-lite"/>
    </source>
</evidence>
<dbReference type="AlphaFoldDB" id="A0A699GQD1"/>